<evidence type="ECO:0000256" key="2">
    <source>
        <dbReference type="ARBA" id="ARBA00012438"/>
    </source>
</evidence>
<dbReference type="SMART" id="SM00086">
    <property type="entry name" value="PAC"/>
    <property type="match status" value="1"/>
</dbReference>
<accession>A0AAP5QC62</accession>
<dbReference type="InterPro" id="IPR001789">
    <property type="entry name" value="Sig_transdc_resp-reg_receiver"/>
</dbReference>
<dbReference type="InterPro" id="IPR001610">
    <property type="entry name" value="PAC"/>
</dbReference>
<dbReference type="PRINTS" id="PR00344">
    <property type="entry name" value="BCTRLSENSOR"/>
</dbReference>
<comment type="caution">
    <text evidence="15">The sequence shown here is derived from an EMBL/GenBank/DDBJ whole genome shotgun (WGS) entry which is preliminary data.</text>
</comment>
<evidence type="ECO:0000256" key="10">
    <source>
        <dbReference type="SAM" id="MobiDB-lite"/>
    </source>
</evidence>
<dbReference type="SMART" id="SM00448">
    <property type="entry name" value="REC"/>
    <property type="match status" value="2"/>
</dbReference>
<feature type="region of interest" description="Disordered" evidence="10">
    <location>
        <begin position="653"/>
        <end position="679"/>
    </location>
</feature>
<keyword evidence="3 9" id="KW-0597">Phosphoprotein</keyword>
<evidence type="ECO:0000259" key="14">
    <source>
        <dbReference type="PROSITE" id="PS50113"/>
    </source>
</evidence>
<dbReference type="Proteomes" id="UP001246473">
    <property type="component" value="Unassembled WGS sequence"/>
</dbReference>
<dbReference type="NCBIfam" id="TIGR00229">
    <property type="entry name" value="sensory_box"/>
    <property type="match status" value="1"/>
</dbReference>
<evidence type="ECO:0000313" key="16">
    <source>
        <dbReference type="Proteomes" id="UP001246473"/>
    </source>
</evidence>
<dbReference type="PANTHER" id="PTHR43547">
    <property type="entry name" value="TWO-COMPONENT HISTIDINE KINASE"/>
    <property type="match status" value="1"/>
</dbReference>
<dbReference type="Pfam" id="PF00512">
    <property type="entry name" value="HisKA"/>
    <property type="match status" value="1"/>
</dbReference>
<dbReference type="InterPro" id="IPR000014">
    <property type="entry name" value="PAS"/>
</dbReference>
<keyword evidence="4" id="KW-0732">Signal</keyword>
<evidence type="ECO:0000256" key="1">
    <source>
        <dbReference type="ARBA" id="ARBA00000085"/>
    </source>
</evidence>
<dbReference type="InterPro" id="IPR036890">
    <property type="entry name" value="HATPase_C_sf"/>
</dbReference>
<feature type="modified residue" description="4-aspartylphosphate" evidence="9">
    <location>
        <position position="585"/>
    </location>
</feature>
<sequence length="679" mass="74759">MTEEVSTQPAAYVLVVDDDEGILRLARKSLERAGCRVAICAGIDTARERLAAGAPDLLVLDYQLSGPETGLDFFRRLRAEGVRIPAILVTGFTDESRVIEALRAGVSDVVPKSGDYLDYLPEAVERVLSQVRLQKASAEALLLRDREQHYRTLSEALPHLVLTCNAAGDCDFLSKQWFDYTGLSESSSYGLAWLEAVHPDDREEIRRTWLKAVTDGAGDYRHELRIRRHDGEYRWFDARAVAMRDPEGNISKWFGSCTDIHPQREAIEERERLLASEQAARQIAEEANRAKDRFLAMLSHELRTPLTPVLAGASVLEMIPGLPDQARTSVRMIRRNVELEARLIDDLLDLTRVANGKLRLSLETVDVHEVIDSVLELFRSEIQVKQQDVHVHKNAEQHYVLADRARLQQMLWNLIRNAAKFTPDGGHIYVRTHDERMHVQISVEDTGIGIEPEQIGKLFNAFEQGNQNMTRQFGGLGLGLAITKALTDVHGGTVIAQSPGPHCGATFTITLPTAAAPEELTPVAAPDEVRPPGLLTILLIEDHVDTAEVMAQLIRSLGHDVTVVGRVDDALAATQLQNFDLVISDVGLPDGTGLDFVKAFREHSDAPAVALTGFGTDEDVRRCLSAGFTSHLTKPVNFGQLETMIESALNLKAEKGEGGDKDEKDAAAKGEKDAAAKGA</sequence>
<feature type="domain" description="Response regulatory" evidence="12">
    <location>
        <begin position="536"/>
        <end position="649"/>
    </location>
</feature>
<evidence type="ECO:0000313" key="15">
    <source>
        <dbReference type="EMBL" id="MDT8841058.1"/>
    </source>
</evidence>
<dbReference type="SUPFAM" id="SSF47384">
    <property type="entry name" value="Homodimeric domain of signal transducing histidine kinase"/>
    <property type="match status" value="1"/>
</dbReference>
<protein>
    <recommendedName>
        <fullName evidence="8">Virulence sensor protein BvgS</fullName>
        <ecNumber evidence="2">2.7.13.3</ecNumber>
    </recommendedName>
</protein>
<keyword evidence="5" id="KW-0902">Two-component regulatory system</keyword>
<comment type="function">
    <text evidence="7">Member of the two-component regulatory system BvgS/BvgA. Phosphorylates BvgA via a four-step phosphorelay in response to environmental signals.</text>
</comment>
<dbReference type="GO" id="GO:0000155">
    <property type="term" value="F:phosphorelay sensor kinase activity"/>
    <property type="evidence" value="ECO:0007669"/>
    <property type="project" value="InterPro"/>
</dbReference>
<dbReference type="PROSITE" id="PS50110">
    <property type="entry name" value="RESPONSE_REGULATORY"/>
    <property type="match status" value="2"/>
</dbReference>
<dbReference type="InterPro" id="IPR004358">
    <property type="entry name" value="Sig_transdc_His_kin-like_C"/>
</dbReference>
<evidence type="ECO:0000259" key="13">
    <source>
        <dbReference type="PROSITE" id="PS50112"/>
    </source>
</evidence>
<dbReference type="Pfam" id="PF08447">
    <property type="entry name" value="PAS_3"/>
    <property type="match status" value="1"/>
</dbReference>
<dbReference type="PROSITE" id="PS50112">
    <property type="entry name" value="PAS"/>
    <property type="match status" value="1"/>
</dbReference>
<dbReference type="Gene3D" id="3.30.565.10">
    <property type="entry name" value="Histidine kinase-like ATPase, C-terminal domain"/>
    <property type="match status" value="1"/>
</dbReference>
<dbReference type="SUPFAM" id="SSF55785">
    <property type="entry name" value="PYP-like sensor domain (PAS domain)"/>
    <property type="match status" value="1"/>
</dbReference>
<evidence type="ECO:0000256" key="8">
    <source>
        <dbReference type="ARBA" id="ARBA00070152"/>
    </source>
</evidence>
<feature type="domain" description="Histidine kinase" evidence="11">
    <location>
        <begin position="297"/>
        <end position="515"/>
    </location>
</feature>
<feature type="modified residue" description="4-aspartylphosphate" evidence="9">
    <location>
        <position position="61"/>
    </location>
</feature>
<dbReference type="InterPro" id="IPR011006">
    <property type="entry name" value="CheY-like_superfamily"/>
</dbReference>
<dbReference type="InterPro" id="IPR003661">
    <property type="entry name" value="HisK_dim/P_dom"/>
</dbReference>
<dbReference type="InterPro" id="IPR036097">
    <property type="entry name" value="HisK_dim/P_sf"/>
</dbReference>
<dbReference type="CDD" id="cd16922">
    <property type="entry name" value="HATPase_EvgS-ArcB-TorS-like"/>
    <property type="match status" value="1"/>
</dbReference>
<dbReference type="InterPro" id="IPR000700">
    <property type="entry name" value="PAS-assoc_C"/>
</dbReference>
<dbReference type="SUPFAM" id="SSF52172">
    <property type="entry name" value="CheY-like"/>
    <property type="match status" value="2"/>
</dbReference>
<gene>
    <name evidence="15" type="ORF">ParKJ_26875</name>
</gene>
<dbReference type="FunFam" id="3.30.450.20:FF:000099">
    <property type="entry name" value="Sensory box sensor histidine kinase"/>
    <property type="match status" value="1"/>
</dbReference>
<dbReference type="Gene3D" id="3.30.450.20">
    <property type="entry name" value="PAS domain"/>
    <property type="match status" value="1"/>
</dbReference>
<dbReference type="InterPro" id="IPR005467">
    <property type="entry name" value="His_kinase_dom"/>
</dbReference>
<dbReference type="Gene3D" id="3.40.50.2300">
    <property type="match status" value="2"/>
</dbReference>
<dbReference type="SMART" id="SM00091">
    <property type="entry name" value="PAS"/>
    <property type="match status" value="1"/>
</dbReference>
<dbReference type="InterPro" id="IPR035965">
    <property type="entry name" value="PAS-like_dom_sf"/>
</dbReference>
<proteinExistence type="predicted"/>
<dbReference type="FunFam" id="3.30.565.10:FF:000010">
    <property type="entry name" value="Sensor histidine kinase RcsC"/>
    <property type="match status" value="1"/>
</dbReference>
<dbReference type="PANTHER" id="PTHR43547:SF2">
    <property type="entry name" value="HYBRID SIGNAL TRANSDUCTION HISTIDINE KINASE C"/>
    <property type="match status" value="1"/>
</dbReference>
<comment type="catalytic activity">
    <reaction evidence="1">
        <text>ATP + protein L-histidine = ADP + protein N-phospho-L-histidine.</text>
        <dbReference type="EC" id="2.7.13.3"/>
    </reaction>
</comment>
<dbReference type="SMART" id="SM00387">
    <property type="entry name" value="HATPase_c"/>
    <property type="match status" value="1"/>
</dbReference>
<evidence type="ECO:0000259" key="11">
    <source>
        <dbReference type="PROSITE" id="PS50109"/>
    </source>
</evidence>
<evidence type="ECO:0000256" key="3">
    <source>
        <dbReference type="ARBA" id="ARBA00022553"/>
    </source>
</evidence>
<feature type="domain" description="PAC" evidence="14">
    <location>
        <begin position="220"/>
        <end position="272"/>
    </location>
</feature>
<dbReference type="Gene3D" id="1.10.287.130">
    <property type="match status" value="1"/>
</dbReference>
<dbReference type="Pfam" id="PF02518">
    <property type="entry name" value="HATPase_c"/>
    <property type="match status" value="1"/>
</dbReference>
<dbReference type="InterPro" id="IPR013655">
    <property type="entry name" value="PAS_fold_3"/>
</dbReference>
<evidence type="ECO:0000259" key="12">
    <source>
        <dbReference type="PROSITE" id="PS50110"/>
    </source>
</evidence>
<feature type="domain" description="Response regulatory" evidence="12">
    <location>
        <begin position="12"/>
        <end position="127"/>
    </location>
</feature>
<dbReference type="Pfam" id="PF00072">
    <property type="entry name" value="Response_reg"/>
    <property type="match status" value="2"/>
</dbReference>
<dbReference type="RefSeq" id="WP_244207513.1">
    <property type="nucleotide sequence ID" value="NZ_JANSLM010000011.1"/>
</dbReference>
<evidence type="ECO:0000256" key="7">
    <source>
        <dbReference type="ARBA" id="ARBA00058004"/>
    </source>
</evidence>
<dbReference type="EMBL" id="JANSLM010000011">
    <property type="protein sequence ID" value="MDT8841058.1"/>
    <property type="molecule type" value="Genomic_DNA"/>
</dbReference>
<organism evidence="15 16">
    <name type="scientific">Paraburkholderia fungorum</name>
    <dbReference type="NCBI Taxonomy" id="134537"/>
    <lineage>
        <taxon>Bacteria</taxon>
        <taxon>Pseudomonadati</taxon>
        <taxon>Pseudomonadota</taxon>
        <taxon>Betaproteobacteria</taxon>
        <taxon>Burkholderiales</taxon>
        <taxon>Burkholderiaceae</taxon>
        <taxon>Paraburkholderia</taxon>
    </lineage>
</organism>
<dbReference type="EC" id="2.7.13.3" evidence="2"/>
<name>A0AAP5QC62_9BURK</name>
<evidence type="ECO:0000256" key="4">
    <source>
        <dbReference type="ARBA" id="ARBA00022729"/>
    </source>
</evidence>
<dbReference type="InterPro" id="IPR003594">
    <property type="entry name" value="HATPase_dom"/>
</dbReference>
<dbReference type="SUPFAM" id="SSF55874">
    <property type="entry name" value="ATPase domain of HSP90 chaperone/DNA topoisomerase II/histidine kinase"/>
    <property type="match status" value="1"/>
</dbReference>
<keyword evidence="6" id="KW-0843">Virulence</keyword>
<feature type="domain" description="PAS" evidence="13">
    <location>
        <begin position="146"/>
        <end position="217"/>
    </location>
</feature>
<evidence type="ECO:0000256" key="9">
    <source>
        <dbReference type="PROSITE-ProRule" id="PRU00169"/>
    </source>
</evidence>
<dbReference type="CDD" id="cd00130">
    <property type="entry name" value="PAS"/>
    <property type="match status" value="1"/>
</dbReference>
<evidence type="ECO:0000256" key="5">
    <source>
        <dbReference type="ARBA" id="ARBA00023012"/>
    </source>
</evidence>
<dbReference type="PROSITE" id="PS50113">
    <property type="entry name" value="PAC"/>
    <property type="match status" value="1"/>
</dbReference>
<dbReference type="AlphaFoldDB" id="A0AAP5QC62"/>
<dbReference type="CDD" id="cd00082">
    <property type="entry name" value="HisKA"/>
    <property type="match status" value="1"/>
</dbReference>
<dbReference type="SMART" id="SM00388">
    <property type="entry name" value="HisKA"/>
    <property type="match status" value="1"/>
</dbReference>
<dbReference type="PROSITE" id="PS50109">
    <property type="entry name" value="HIS_KIN"/>
    <property type="match status" value="1"/>
</dbReference>
<dbReference type="CDD" id="cd00156">
    <property type="entry name" value="REC"/>
    <property type="match status" value="1"/>
</dbReference>
<reference evidence="15" key="1">
    <citation type="submission" date="2022-08" db="EMBL/GenBank/DDBJ databases">
        <authorList>
            <person name="Kim S.-J."/>
        </authorList>
    </citation>
    <scope>NUCLEOTIDE SEQUENCE</scope>
    <source>
        <strain evidence="15">KJ</strain>
    </source>
</reference>
<evidence type="ECO:0000256" key="6">
    <source>
        <dbReference type="ARBA" id="ARBA00023026"/>
    </source>
</evidence>